<comment type="subcellular location">
    <subcellularLocation>
        <location evidence="1">Cell membrane</location>
        <topology evidence="1">Multi-pass membrane protein</topology>
    </subcellularLocation>
</comment>
<evidence type="ECO:0000256" key="4">
    <source>
        <dbReference type="ARBA" id="ARBA00022475"/>
    </source>
</evidence>
<dbReference type="AlphaFoldDB" id="A0A848HD49"/>
<keyword evidence="7 8" id="KW-0472">Membrane</keyword>
<dbReference type="PANTHER" id="PTHR21716">
    <property type="entry name" value="TRANSMEMBRANE PROTEIN"/>
    <property type="match status" value="1"/>
</dbReference>
<protein>
    <submittedName>
        <fullName evidence="9">AI-2E family transporter</fullName>
    </submittedName>
</protein>
<evidence type="ECO:0000256" key="5">
    <source>
        <dbReference type="ARBA" id="ARBA00022692"/>
    </source>
</evidence>
<accession>A0A848HD49</accession>
<dbReference type="Proteomes" id="UP000541185">
    <property type="component" value="Unassembled WGS sequence"/>
</dbReference>
<gene>
    <name evidence="9" type="ORF">HHL11_26865</name>
</gene>
<evidence type="ECO:0000256" key="1">
    <source>
        <dbReference type="ARBA" id="ARBA00004651"/>
    </source>
</evidence>
<evidence type="ECO:0000256" key="8">
    <source>
        <dbReference type="SAM" id="Phobius"/>
    </source>
</evidence>
<proteinExistence type="inferred from homology"/>
<keyword evidence="10" id="KW-1185">Reference proteome</keyword>
<comment type="similarity">
    <text evidence="2">Belongs to the autoinducer-2 exporter (AI-2E) (TC 2.A.86) family.</text>
</comment>
<evidence type="ECO:0000256" key="6">
    <source>
        <dbReference type="ARBA" id="ARBA00022989"/>
    </source>
</evidence>
<comment type="caution">
    <text evidence="9">The sequence shown here is derived from an EMBL/GenBank/DDBJ whole genome shotgun (WGS) entry which is preliminary data.</text>
</comment>
<sequence>MAVNSEDGLASRLSTSLQEVLIRAGLIVVLALLCYQVFAPFLSLMAWAIILAITLYPLQRTVARKLGGRTGWASTLITLLGIALIVAPTAVLLDSTGDSVKRLVDGLQQNTLQVPPPPERVASWPLIGPKVYGFWERVHSDLPALLQSLQPKVGELARAALALVASIGGGILKFIAALILAGLLMAFGEAGARACRAIFVRLFGAARGEEFTRLSVATIRAVAQGVIGIAFIQSLAVGLCLLVAQVPLAGVLSGVVLVLGIAQVPALIVTLPAIAYLWMSGHYGNGEAALFSVLLFVAGMADNVLKPLLLGRGVDAPMPVILIGALGGMATAGILGLFVGATVLALGYQIFMGWVASERKPVLPAAEAEAPQMVVTTSAE</sequence>
<keyword evidence="3" id="KW-0813">Transport</keyword>
<dbReference type="EMBL" id="JABBFX010000003">
    <property type="protein sequence ID" value="NML47400.1"/>
    <property type="molecule type" value="Genomic_DNA"/>
</dbReference>
<dbReference type="PANTHER" id="PTHR21716:SF67">
    <property type="entry name" value="TRANSPORT PROTEIN YDIK-RELATED"/>
    <property type="match status" value="1"/>
</dbReference>
<organism evidence="9 10">
    <name type="scientific">Ramlibacter agri</name>
    <dbReference type="NCBI Taxonomy" id="2728837"/>
    <lineage>
        <taxon>Bacteria</taxon>
        <taxon>Pseudomonadati</taxon>
        <taxon>Pseudomonadota</taxon>
        <taxon>Betaproteobacteria</taxon>
        <taxon>Burkholderiales</taxon>
        <taxon>Comamonadaceae</taxon>
        <taxon>Ramlibacter</taxon>
    </lineage>
</organism>
<dbReference type="GO" id="GO:0005886">
    <property type="term" value="C:plasma membrane"/>
    <property type="evidence" value="ECO:0007669"/>
    <property type="project" value="UniProtKB-SubCell"/>
</dbReference>
<evidence type="ECO:0000256" key="2">
    <source>
        <dbReference type="ARBA" id="ARBA00009773"/>
    </source>
</evidence>
<evidence type="ECO:0000256" key="7">
    <source>
        <dbReference type="ARBA" id="ARBA00023136"/>
    </source>
</evidence>
<feature type="transmembrane region" description="Helical" evidence="8">
    <location>
        <begin position="250"/>
        <end position="277"/>
    </location>
</feature>
<reference evidence="9 10" key="1">
    <citation type="submission" date="2020-04" db="EMBL/GenBank/DDBJ databases">
        <title>Ramlibacter sp. G-1-2-2 isolated from soil.</title>
        <authorList>
            <person name="Dahal R.H."/>
        </authorList>
    </citation>
    <scope>NUCLEOTIDE SEQUENCE [LARGE SCALE GENOMIC DNA]</scope>
    <source>
        <strain evidence="9 10">G-1-2-2</strain>
    </source>
</reference>
<evidence type="ECO:0000256" key="3">
    <source>
        <dbReference type="ARBA" id="ARBA00022448"/>
    </source>
</evidence>
<dbReference type="InterPro" id="IPR002549">
    <property type="entry name" value="AI-2E-like"/>
</dbReference>
<feature type="transmembrane region" description="Helical" evidence="8">
    <location>
        <begin position="221"/>
        <end position="244"/>
    </location>
</feature>
<feature type="transmembrane region" description="Helical" evidence="8">
    <location>
        <begin position="159"/>
        <end position="187"/>
    </location>
</feature>
<feature type="transmembrane region" description="Helical" evidence="8">
    <location>
        <begin position="321"/>
        <end position="351"/>
    </location>
</feature>
<feature type="transmembrane region" description="Helical" evidence="8">
    <location>
        <begin position="71"/>
        <end position="93"/>
    </location>
</feature>
<name>A0A848HD49_9BURK</name>
<dbReference type="Pfam" id="PF01594">
    <property type="entry name" value="AI-2E_transport"/>
    <property type="match status" value="1"/>
</dbReference>
<evidence type="ECO:0000313" key="9">
    <source>
        <dbReference type="EMBL" id="NML47400.1"/>
    </source>
</evidence>
<feature type="transmembrane region" description="Helical" evidence="8">
    <location>
        <begin position="289"/>
        <end position="309"/>
    </location>
</feature>
<keyword evidence="5 8" id="KW-0812">Transmembrane</keyword>
<evidence type="ECO:0000313" key="10">
    <source>
        <dbReference type="Proteomes" id="UP000541185"/>
    </source>
</evidence>
<feature type="transmembrane region" description="Helical" evidence="8">
    <location>
        <begin position="20"/>
        <end position="38"/>
    </location>
</feature>
<keyword evidence="4" id="KW-1003">Cell membrane</keyword>
<keyword evidence="6 8" id="KW-1133">Transmembrane helix</keyword>